<organism evidence="1 2">
    <name type="scientific">Christiangramia sediminis</name>
    <dbReference type="NCBI Taxonomy" id="2881336"/>
    <lineage>
        <taxon>Bacteria</taxon>
        <taxon>Pseudomonadati</taxon>
        <taxon>Bacteroidota</taxon>
        <taxon>Flavobacteriia</taxon>
        <taxon>Flavobacteriales</taxon>
        <taxon>Flavobacteriaceae</taxon>
        <taxon>Christiangramia</taxon>
    </lineage>
</organism>
<comment type="caution">
    <text evidence="1">The sequence shown here is derived from an EMBL/GenBank/DDBJ whole genome shotgun (WGS) entry which is preliminary data.</text>
</comment>
<evidence type="ECO:0000313" key="2">
    <source>
        <dbReference type="Proteomes" id="UP001139414"/>
    </source>
</evidence>
<dbReference type="RefSeq" id="WP_229338443.1">
    <property type="nucleotide sequence ID" value="NZ_JAJBZG010000001.1"/>
</dbReference>
<protein>
    <submittedName>
        <fullName evidence="1">DUF4097 domain-containing protein</fullName>
    </submittedName>
</protein>
<dbReference type="Proteomes" id="UP001139414">
    <property type="component" value="Unassembled WGS sequence"/>
</dbReference>
<dbReference type="AlphaFoldDB" id="A0A9X1LHK6"/>
<dbReference type="EMBL" id="JAJBZG010000001">
    <property type="protein sequence ID" value="MCB7480474.1"/>
    <property type="molecule type" value="Genomic_DNA"/>
</dbReference>
<proteinExistence type="predicted"/>
<name>A0A9X1LHK6_9FLAO</name>
<keyword evidence="2" id="KW-1185">Reference proteome</keyword>
<sequence>MKTILSSILIFAVLAPGLPYFDANKSPEVCIIEKNEFDGKHTREKKIKKEFNVSANSNLSIDNSYGNVDLTTWDENRVVIEVIIKTNGNDEEKVQEKLEEINVDFTQSSAGVSAKTRFSKEERSWWKSLVGGFDNVNMEVNYIIRAPERNNLDISNDYGGIYIDKTTGNAKISCDYGKMDIGELRGRSNYLNFDYTRSSRIGYVTNAEINADYSDYEVEEAEELLISADYSKSKIGKVSKMTFNCDYGSVEIDKVKVLEGNGDYLTTKINRVFTALDLNLDYGSLSIEKIIKGIRKVEINTDYAGVKLGFDQEMSFQFDVRTSYGGIKGLEDLEVQKRDQQNSSNSVSGFYGSQNSDTQINISTSYGSVNFNKQ</sequence>
<accession>A0A9X1LHK6</accession>
<evidence type="ECO:0000313" key="1">
    <source>
        <dbReference type="EMBL" id="MCB7480474.1"/>
    </source>
</evidence>
<gene>
    <name evidence="1" type="ORF">LGQ90_04280</name>
</gene>
<reference evidence="1" key="1">
    <citation type="submission" date="2021-10" db="EMBL/GenBank/DDBJ databases">
        <title>Gramella sp. ASW11-100T, isolated from marine sediment.</title>
        <authorList>
            <person name="Xia C."/>
        </authorList>
    </citation>
    <scope>NUCLEOTIDE SEQUENCE</scope>
    <source>
        <strain evidence="1">ASW11-100</strain>
    </source>
</reference>